<feature type="compositionally biased region" description="Polar residues" evidence="1">
    <location>
        <begin position="299"/>
        <end position="310"/>
    </location>
</feature>
<feature type="region of interest" description="Disordered" evidence="1">
    <location>
        <begin position="444"/>
        <end position="464"/>
    </location>
</feature>
<sequence>MGQLESFEKGNPAQGLATCLVRDGSAREARAADARFLVGDRPEPRRETQTNTDTQVFAGTSSLPHRVHVGHWDPAETIFFAFALLLPSPDGPQMAGKRGNTKRVVTARSYAGTLRSMAVSEPPEDPTQLKPQQIAEQTPLNPTAANDPPSTGESLRPAIDDWETHTIFGPLGLRRAAKIGELAYEDDDDDDPDPFRLDDSPAGQRRTPQSSPSKGARERSVRIRVQKVATAIAMPTNPVLPPAATPKRRGRQPTTPRTTAKKPAPKRPQKSAVRTAPAISIDQADAATAAVRPERRVSFSASVTQATPTNIADYDMQFPPLSPTNSRTPGNTAHHASPGSPRYSEVSASNNERFSFTRTELENLVASATAKAMANLSSSGKEASGKPPSLSSQQFVGSTPMNGVSLFPFPPSCAAPPGTQWIRSHTPAHPHTCTPAHPHTCTPAHPHTAYPHTRTAHPTPAPPPIAHPYRAALYPC</sequence>
<feature type="compositionally biased region" description="Basic residues" evidence="1">
    <location>
        <begin position="259"/>
        <end position="269"/>
    </location>
</feature>
<feature type="region of interest" description="Disordered" evidence="1">
    <location>
        <begin position="183"/>
        <end position="350"/>
    </location>
</feature>
<dbReference type="AlphaFoldDB" id="A0AAD7MBP6"/>
<protein>
    <submittedName>
        <fullName evidence="2">Uncharacterized protein</fullName>
    </submittedName>
</protein>
<keyword evidence="3" id="KW-1185">Reference proteome</keyword>
<evidence type="ECO:0000313" key="2">
    <source>
        <dbReference type="EMBL" id="KAJ7709803.1"/>
    </source>
</evidence>
<feature type="region of interest" description="Disordered" evidence="1">
    <location>
        <begin position="377"/>
        <end position="397"/>
    </location>
</feature>
<comment type="caution">
    <text evidence="2">The sequence shown here is derived from an EMBL/GenBank/DDBJ whole genome shotgun (WGS) entry which is preliminary data.</text>
</comment>
<dbReference type="Proteomes" id="UP001221757">
    <property type="component" value="Unassembled WGS sequence"/>
</dbReference>
<feature type="compositionally biased region" description="Acidic residues" evidence="1">
    <location>
        <begin position="183"/>
        <end position="192"/>
    </location>
</feature>
<name>A0AAD7MBP6_MYCRO</name>
<reference evidence="2" key="1">
    <citation type="submission" date="2023-03" db="EMBL/GenBank/DDBJ databases">
        <title>Massive genome expansion in bonnet fungi (Mycena s.s.) driven by repeated elements and novel gene families across ecological guilds.</title>
        <authorList>
            <consortium name="Lawrence Berkeley National Laboratory"/>
            <person name="Harder C.B."/>
            <person name="Miyauchi S."/>
            <person name="Viragh M."/>
            <person name="Kuo A."/>
            <person name="Thoen E."/>
            <person name="Andreopoulos B."/>
            <person name="Lu D."/>
            <person name="Skrede I."/>
            <person name="Drula E."/>
            <person name="Henrissat B."/>
            <person name="Morin E."/>
            <person name="Kohler A."/>
            <person name="Barry K."/>
            <person name="LaButti K."/>
            <person name="Morin E."/>
            <person name="Salamov A."/>
            <person name="Lipzen A."/>
            <person name="Mereny Z."/>
            <person name="Hegedus B."/>
            <person name="Baldrian P."/>
            <person name="Stursova M."/>
            <person name="Weitz H."/>
            <person name="Taylor A."/>
            <person name="Grigoriev I.V."/>
            <person name="Nagy L.G."/>
            <person name="Martin F."/>
            <person name="Kauserud H."/>
        </authorList>
    </citation>
    <scope>NUCLEOTIDE SEQUENCE</scope>
    <source>
        <strain evidence="2">CBHHK067</strain>
    </source>
</reference>
<dbReference type="EMBL" id="JARKIE010000002">
    <property type="protein sequence ID" value="KAJ7709803.1"/>
    <property type="molecule type" value="Genomic_DNA"/>
</dbReference>
<gene>
    <name evidence="2" type="ORF">B0H17DRAFT_1190962</name>
</gene>
<proteinExistence type="predicted"/>
<organism evidence="2 3">
    <name type="scientific">Mycena rosella</name>
    <name type="common">Pink bonnet</name>
    <name type="synonym">Agaricus rosellus</name>
    <dbReference type="NCBI Taxonomy" id="1033263"/>
    <lineage>
        <taxon>Eukaryota</taxon>
        <taxon>Fungi</taxon>
        <taxon>Dikarya</taxon>
        <taxon>Basidiomycota</taxon>
        <taxon>Agaricomycotina</taxon>
        <taxon>Agaricomycetes</taxon>
        <taxon>Agaricomycetidae</taxon>
        <taxon>Agaricales</taxon>
        <taxon>Marasmiineae</taxon>
        <taxon>Mycenaceae</taxon>
        <taxon>Mycena</taxon>
    </lineage>
</organism>
<evidence type="ECO:0000256" key="1">
    <source>
        <dbReference type="SAM" id="MobiDB-lite"/>
    </source>
</evidence>
<feature type="compositionally biased region" description="Low complexity" evidence="1">
    <location>
        <begin position="444"/>
        <end position="458"/>
    </location>
</feature>
<accession>A0AAD7MBP6</accession>
<evidence type="ECO:0000313" key="3">
    <source>
        <dbReference type="Proteomes" id="UP001221757"/>
    </source>
</evidence>